<organism evidence="4 5">
    <name type="scientific">Ramlibacter alkalitolerans</name>
    <dbReference type="NCBI Taxonomy" id="2039631"/>
    <lineage>
        <taxon>Bacteria</taxon>
        <taxon>Pseudomonadati</taxon>
        <taxon>Pseudomonadota</taxon>
        <taxon>Betaproteobacteria</taxon>
        <taxon>Burkholderiales</taxon>
        <taxon>Comamonadaceae</taxon>
        <taxon>Ramlibacter</taxon>
    </lineage>
</organism>
<feature type="signal peptide" evidence="2">
    <location>
        <begin position="1"/>
        <end position="36"/>
    </location>
</feature>
<evidence type="ECO:0000313" key="5">
    <source>
        <dbReference type="Proteomes" id="UP000622707"/>
    </source>
</evidence>
<feature type="domain" description="L,D-TPase catalytic" evidence="3">
    <location>
        <begin position="76"/>
        <end position="214"/>
    </location>
</feature>
<dbReference type="Proteomes" id="UP000622707">
    <property type="component" value="Unassembled WGS sequence"/>
</dbReference>
<comment type="pathway">
    <text evidence="1">Cell wall biogenesis; peptidoglycan biosynthesis.</text>
</comment>
<keyword evidence="1" id="KW-0133">Cell shape</keyword>
<evidence type="ECO:0000313" key="4">
    <source>
        <dbReference type="EMBL" id="MBL0427339.1"/>
    </source>
</evidence>
<keyword evidence="1" id="KW-0961">Cell wall biogenesis/degradation</keyword>
<keyword evidence="1" id="KW-0573">Peptidoglycan synthesis</keyword>
<keyword evidence="2" id="KW-0732">Signal</keyword>
<reference evidence="4 5" key="1">
    <citation type="journal article" date="2017" name="Int. J. Syst. Evol. Microbiol.">
        <title>Ramlibacter alkalitolerans sp. nov., alkali-tolerant bacterium isolated from soil of ginseng.</title>
        <authorList>
            <person name="Lee D.H."/>
            <person name="Cha C.J."/>
        </authorList>
    </citation>
    <scope>NUCLEOTIDE SEQUENCE [LARGE SCALE GENOMIC DNA]</scope>
    <source>
        <strain evidence="4 5">KACC 19305</strain>
    </source>
</reference>
<evidence type="ECO:0000256" key="2">
    <source>
        <dbReference type="SAM" id="SignalP"/>
    </source>
</evidence>
<evidence type="ECO:0000259" key="3">
    <source>
        <dbReference type="PROSITE" id="PS52029"/>
    </source>
</evidence>
<proteinExistence type="predicted"/>
<feature type="chain" id="PRO_5046502216" description="L,D-TPase catalytic domain-containing protein" evidence="2">
    <location>
        <begin position="37"/>
        <end position="247"/>
    </location>
</feature>
<comment type="caution">
    <text evidence="4">The sequence shown here is derived from an EMBL/GenBank/DDBJ whole genome shotgun (WGS) entry which is preliminary data.</text>
</comment>
<dbReference type="EMBL" id="JAEQND010000011">
    <property type="protein sequence ID" value="MBL0427339.1"/>
    <property type="molecule type" value="Genomic_DNA"/>
</dbReference>
<gene>
    <name evidence="4" type="ORF">JI746_19660</name>
</gene>
<name>A0ABS1JST3_9BURK</name>
<feature type="active site" description="Nucleophile" evidence="1">
    <location>
        <position position="190"/>
    </location>
</feature>
<feature type="active site" description="Proton donor/acceptor" evidence="1">
    <location>
        <position position="161"/>
    </location>
</feature>
<accession>A0ABS1JST3</accession>
<evidence type="ECO:0000256" key="1">
    <source>
        <dbReference type="PROSITE-ProRule" id="PRU01373"/>
    </source>
</evidence>
<dbReference type="InterPro" id="IPR005490">
    <property type="entry name" value="LD_TPept_cat_dom"/>
</dbReference>
<protein>
    <recommendedName>
        <fullName evidence="3">L,D-TPase catalytic domain-containing protein</fullName>
    </recommendedName>
</protein>
<sequence>MLFSGSKTRSMIQALVGQGLLALVLSSPGLLPAAHAASATPLGAAKLADLRGERASPDVRHIADWAVDSGDPGGLPFVIVDKKDSRVFVFDAAGQLRGASPALVGAAHGDDSVPGIGQRAIASIQPQERTTPAGRFSAVMGFGPKGEDILWVDYDSAVALHRVVTHNPQERRLQRLASKVAAERRITYGCINVPVSFYDDVVRPTFSGTRGIVYILPESRPAQELFGSYDVRHQVSHASGMTQVSAH</sequence>
<keyword evidence="5" id="KW-1185">Reference proteome</keyword>
<dbReference type="PROSITE" id="PS52029">
    <property type="entry name" value="LD_TPASE"/>
    <property type="match status" value="1"/>
</dbReference>